<protein>
    <submittedName>
        <fullName evidence="1">Uncharacterized protein</fullName>
    </submittedName>
</protein>
<dbReference type="OrthoDB" id="76567at2759"/>
<gene>
    <name evidence="1" type="ORF">N7492_004376</name>
</gene>
<dbReference type="AlphaFoldDB" id="A0A9W9I9W0"/>
<reference evidence="1" key="2">
    <citation type="journal article" date="2023" name="IMA Fungus">
        <title>Comparative genomic study of the Penicillium genus elucidates a diverse pangenome and 15 lateral gene transfer events.</title>
        <authorList>
            <person name="Petersen C."/>
            <person name="Sorensen T."/>
            <person name="Nielsen M.R."/>
            <person name="Sondergaard T.E."/>
            <person name="Sorensen J.L."/>
            <person name="Fitzpatrick D.A."/>
            <person name="Frisvad J.C."/>
            <person name="Nielsen K.L."/>
        </authorList>
    </citation>
    <scope>NUCLEOTIDE SEQUENCE</scope>
    <source>
        <strain evidence="1">IBT 21917</strain>
    </source>
</reference>
<sequence>MNHWPSVVVEVDFSDSPSMRISDAQFWLSGSNSNKVKIVITTRIGRISPEIVLEKWELMDDRAERQQVVAVSKGQHNRVYKGEPLIIDFDKLFLRLMDDPREKDIPLCKAILEEFASEIWEE</sequence>
<keyword evidence="2" id="KW-1185">Reference proteome</keyword>
<accession>A0A9W9I9W0</accession>
<name>A0A9W9I9W0_9EURO</name>
<dbReference type="Proteomes" id="UP001146351">
    <property type="component" value="Unassembled WGS sequence"/>
</dbReference>
<evidence type="ECO:0000313" key="2">
    <source>
        <dbReference type="Proteomes" id="UP001146351"/>
    </source>
</evidence>
<evidence type="ECO:0000313" key="1">
    <source>
        <dbReference type="EMBL" id="KAJ5171783.1"/>
    </source>
</evidence>
<proteinExistence type="predicted"/>
<organism evidence="1 2">
    <name type="scientific">Penicillium capsulatum</name>
    <dbReference type="NCBI Taxonomy" id="69766"/>
    <lineage>
        <taxon>Eukaryota</taxon>
        <taxon>Fungi</taxon>
        <taxon>Dikarya</taxon>
        <taxon>Ascomycota</taxon>
        <taxon>Pezizomycotina</taxon>
        <taxon>Eurotiomycetes</taxon>
        <taxon>Eurotiomycetidae</taxon>
        <taxon>Eurotiales</taxon>
        <taxon>Aspergillaceae</taxon>
        <taxon>Penicillium</taxon>
    </lineage>
</organism>
<reference evidence="1" key="1">
    <citation type="submission" date="2022-11" db="EMBL/GenBank/DDBJ databases">
        <authorList>
            <person name="Petersen C."/>
        </authorList>
    </citation>
    <scope>NUCLEOTIDE SEQUENCE</scope>
    <source>
        <strain evidence="1">IBT 21917</strain>
    </source>
</reference>
<dbReference type="EMBL" id="JAPQKO010000003">
    <property type="protein sequence ID" value="KAJ5171783.1"/>
    <property type="molecule type" value="Genomic_DNA"/>
</dbReference>
<comment type="caution">
    <text evidence="1">The sequence shown here is derived from an EMBL/GenBank/DDBJ whole genome shotgun (WGS) entry which is preliminary data.</text>
</comment>